<evidence type="ECO:0000256" key="1">
    <source>
        <dbReference type="SAM" id="MobiDB-lite"/>
    </source>
</evidence>
<proteinExistence type="predicted"/>
<accession>A0A1B0B093</accession>
<sequence length="212" mass="23828">MNKKEEEEEEDIPIFRSSRSVVQPSRYSRASLKTALHEPPDGYEVKEPLPSPSPLIKSEPLEKENSVASELKESSPSPVAIIKSEPLEKKGSVAPASSIKPANLSEKKGSKAPSIKLNEQSTQSQTDEVAQPAKSQTNIVKFRFHKNLKKFSFKKLLPSYWLGSTYKKRDSSSAKPQPIPVKKELRSPPEEEIPLKKYSFRRFIRRGSARPS</sequence>
<feature type="compositionally biased region" description="Basic and acidic residues" evidence="1">
    <location>
        <begin position="35"/>
        <end position="47"/>
    </location>
</feature>
<feature type="region of interest" description="Disordered" evidence="1">
    <location>
        <begin position="166"/>
        <end position="192"/>
    </location>
</feature>
<feature type="compositionally biased region" description="Polar residues" evidence="1">
    <location>
        <begin position="18"/>
        <end position="28"/>
    </location>
</feature>
<feature type="compositionally biased region" description="Polar residues" evidence="1">
    <location>
        <begin position="117"/>
        <end position="137"/>
    </location>
</feature>
<keyword evidence="3" id="KW-1185">Reference proteome</keyword>
<dbReference type="EnsemblMetazoa" id="GPPI014538-RA">
    <property type="protein sequence ID" value="GPPI014538-PA"/>
    <property type="gene ID" value="GPPI014538"/>
</dbReference>
<dbReference type="VEuPathDB" id="VectorBase:GPPI014538"/>
<name>A0A1B0B093_9MUSC</name>
<dbReference type="EMBL" id="JXJN01006600">
    <property type="status" value="NOT_ANNOTATED_CDS"/>
    <property type="molecule type" value="Genomic_DNA"/>
</dbReference>
<dbReference type="Proteomes" id="UP000092460">
    <property type="component" value="Unassembled WGS sequence"/>
</dbReference>
<protein>
    <submittedName>
        <fullName evidence="2">Uncharacterized protein</fullName>
    </submittedName>
</protein>
<feature type="compositionally biased region" description="Basic and acidic residues" evidence="1">
    <location>
        <begin position="181"/>
        <end position="192"/>
    </location>
</feature>
<organism evidence="2 3">
    <name type="scientific">Glossina palpalis gambiensis</name>
    <dbReference type="NCBI Taxonomy" id="67801"/>
    <lineage>
        <taxon>Eukaryota</taxon>
        <taxon>Metazoa</taxon>
        <taxon>Ecdysozoa</taxon>
        <taxon>Arthropoda</taxon>
        <taxon>Hexapoda</taxon>
        <taxon>Insecta</taxon>
        <taxon>Pterygota</taxon>
        <taxon>Neoptera</taxon>
        <taxon>Endopterygota</taxon>
        <taxon>Diptera</taxon>
        <taxon>Brachycera</taxon>
        <taxon>Muscomorpha</taxon>
        <taxon>Hippoboscoidea</taxon>
        <taxon>Glossinidae</taxon>
        <taxon>Glossina</taxon>
    </lineage>
</organism>
<dbReference type="AlphaFoldDB" id="A0A1B0B093"/>
<evidence type="ECO:0000313" key="3">
    <source>
        <dbReference type="Proteomes" id="UP000092460"/>
    </source>
</evidence>
<reference evidence="2" key="2">
    <citation type="submission" date="2020-05" db="UniProtKB">
        <authorList>
            <consortium name="EnsemblMetazoa"/>
        </authorList>
    </citation>
    <scope>IDENTIFICATION</scope>
    <source>
        <strain evidence="2">IAEA</strain>
    </source>
</reference>
<feature type="compositionally biased region" description="Basic and acidic residues" evidence="1">
    <location>
        <begin position="59"/>
        <end position="73"/>
    </location>
</feature>
<evidence type="ECO:0000313" key="2">
    <source>
        <dbReference type="EnsemblMetazoa" id="GPPI014538-PA"/>
    </source>
</evidence>
<feature type="region of interest" description="Disordered" evidence="1">
    <location>
        <begin position="18"/>
        <end position="137"/>
    </location>
</feature>
<reference evidence="3" key="1">
    <citation type="submission" date="2015-01" db="EMBL/GenBank/DDBJ databases">
        <authorList>
            <person name="Aksoy S."/>
            <person name="Warren W."/>
            <person name="Wilson R.K."/>
        </authorList>
    </citation>
    <scope>NUCLEOTIDE SEQUENCE [LARGE SCALE GENOMIC DNA]</scope>
    <source>
        <strain evidence="3">IAEA</strain>
    </source>
</reference>